<accession>A0A8J5MDY3</accession>
<feature type="non-terminal residue" evidence="3">
    <location>
        <position position="1"/>
    </location>
</feature>
<evidence type="ECO:0000259" key="2">
    <source>
        <dbReference type="Pfam" id="PF01494"/>
    </source>
</evidence>
<feature type="compositionally biased region" description="Basic and acidic residues" evidence="1">
    <location>
        <begin position="182"/>
        <end position="199"/>
    </location>
</feature>
<sequence length="369" mass="41465">MPKVERRPPVHTDLKKRFSILDDQDEGFDTLDRLSDVESRHKAQQKYRRSLLDSLAIDVGEKYLDEIYREDDADDYDEGFCSDEAQPTRHRAQSGKKNLAWQKVRQHLIEEEEKATIRNKPRTQRALSSLGDSSEQSGETNTVRLLDILAGPGVEDLYSNSSASSDVAGNGVQYAPQTFASRIDRTGNKPATEDEKSDVTRSYVSQSSSYEGSRSNRWLLTSLGRVSKTCQRTELSDGAIARIASHLASIARIAHEDTTTSEFRRVSSSQRSNESSGLLADCGLNGVDMKEPWHVYYHIRSDVYSTLGFRHKQLFRLLDARFNLDVYKQRPATNKRVCIVGAGPVGFRAAVELALLGGRVSVLEKRTKF</sequence>
<dbReference type="InterPro" id="IPR002938">
    <property type="entry name" value="FAD-bd"/>
</dbReference>
<evidence type="ECO:0000313" key="3">
    <source>
        <dbReference type="EMBL" id="KAG6949792.1"/>
    </source>
</evidence>
<dbReference type="Proteomes" id="UP000709295">
    <property type="component" value="Unassembled WGS sequence"/>
</dbReference>
<name>A0A8J5MDY3_9STRA</name>
<evidence type="ECO:0000313" key="4">
    <source>
        <dbReference type="Proteomes" id="UP000709295"/>
    </source>
</evidence>
<reference evidence="3" key="1">
    <citation type="submission" date="2021-01" db="EMBL/GenBank/DDBJ databases">
        <title>Phytophthora aleatoria, a newly-described species from Pinus radiata is distinct from Phytophthora cactorum isolates based on comparative genomics.</title>
        <authorList>
            <person name="Mcdougal R."/>
            <person name="Panda P."/>
            <person name="Williams N."/>
            <person name="Studholme D.J."/>
        </authorList>
    </citation>
    <scope>NUCLEOTIDE SEQUENCE</scope>
    <source>
        <strain evidence="3">NZFS 4037</strain>
    </source>
</reference>
<organism evidence="3 4">
    <name type="scientific">Phytophthora aleatoria</name>
    <dbReference type="NCBI Taxonomy" id="2496075"/>
    <lineage>
        <taxon>Eukaryota</taxon>
        <taxon>Sar</taxon>
        <taxon>Stramenopiles</taxon>
        <taxon>Oomycota</taxon>
        <taxon>Peronosporomycetes</taxon>
        <taxon>Peronosporales</taxon>
        <taxon>Peronosporaceae</taxon>
        <taxon>Phytophthora</taxon>
    </lineage>
</organism>
<dbReference type="GO" id="GO:0071949">
    <property type="term" value="F:FAD binding"/>
    <property type="evidence" value="ECO:0007669"/>
    <property type="project" value="InterPro"/>
</dbReference>
<dbReference type="Pfam" id="PF01494">
    <property type="entry name" value="FAD_binding_3"/>
    <property type="match status" value="1"/>
</dbReference>
<gene>
    <name evidence="3" type="ORF">JG688_00014480</name>
</gene>
<feature type="region of interest" description="Disordered" evidence="1">
    <location>
        <begin position="112"/>
        <end position="139"/>
    </location>
</feature>
<feature type="region of interest" description="Disordered" evidence="1">
    <location>
        <begin position="178"/>
        <end position="206"/>
    </location>
</feature>
<feature type="compositionally biased region" description="Polar residues" evidence="1">
    <location>
        <begin position="125"/>
        <end position="139"/>
    </location>
</feature>
<comment type="caution">
    <text evidence="3">The sequence shown here is derived from an EMBL/GenBank/DDBJ whole genome shotgun (WGS) entry which is preliminary data.</text>
</comment>
<proteinExistence type="predicted"/>
<dbReference type="EMBL" id="JAENGY010001382">
    <property type="protein sequence ID" value="KAG6949792.1"/>
    <property type="molecule type" value="Genomic_DNA"/>
</dbReference>
<dbReference type="AlphaFoldDB" id="A0A8J5MDY3"/>
<keyword evidence="4" id="KW-1185">Reference proteome</keyword>
<evidence type="ECO:0000256" key="1">
    <source>
        <dbReference type="SAM" id="MobiDB-lite"/>
    </source>
</evidence>
<feature type="domain" description="FAD-binding" evidence="2">
    <location>
        <begin position="336"/>
        <end position="368"/>
    </location>
</feature>
<protein>
    <recommendedName>
        <fullName evidence="2">FAD-binding domain-containing protein</fullName>
    </recommendedName>
</protein>